<dbReference type="AlphaFoldDB" id="A0A8B3GMG7"/>
<comment type="caution">
    <text evidence="1">The sequence shown here is derived from an EMBL/GenBank/DDBJ whole genome shotgun (WGS) entry which is preliminary data.</text>
</comment>
<protein>
    <submittedName>
        <fullName evidence="1">Uncharacterized protein</fullName>
    </submittedName>
</protein>
<gene>
    <name evidence="1" type="ORF">FAM6012_02193</name>
</gene>
<sequence>MLSAGIDAMRDESVHHSEAQIVADALSQEMILNDKPSRRMQRDIFDTTIKVEKRTIEALRVNGTITHDEAHYYNRFIDLNDFTADQRTWKNLFLRLRFTFNMGRMYKGLDEAQNAFLTTPLNLEPIFWKRQFTEHGEDLLPIEQAGYDAVMKYLASAENSQNRSAINIVRRFYRDRHRRVHTDSFDGDVLYAMFLKAFHAEFEFIQGAFAEGKLNREIMQRLQTRITFDEITYLQNQNSFIA</sequence>
<dbReference type="Proteomes" id="UP000284123">
    <property type="component" value="Unassembled WGS sequence"/>
</dbReference>
<name>A0A8B3GMG7_LACPA</name>
<evidence type="ECO:0000313" key="1">
    <source>
        <dbReference type="EMBL" id="RNE28749.1"/>
    </source>
</evidence>
<accession>A0A8B3GMG7</accession>
<reference evidence="1 2" key="1">
    <citation type="journal article" date="2018" name="Front. Microbiol.">
        <title>Conversion of Methionine to Cysteine in Lactobacillus paracasei Depends on the Highly Mobile cysK-ctl-cysE Gene Cluster.</title>
        <authorList>
            <person name="Wuthrich D."/>
            <person name="Irmler S."/>
            <person name="Berthoud H."/>
            <person name="Guggenbuhl B."/>
            <person name="Eugster E."/>
            <person name="Bruggmann R."/>
        </authorList>
    </citation>
    <scope>NUCLEOTIDE SEQUENCE [LARGE SCALE GENOMIC DNA]</scope>
    <source>
        <strain evidence="1 2">FAM6012</strain>
    </source>
</reference>
<dbReference type="EMBL" id="LKGI01000075">
    <property type="protein sequence ID" value="RNE28749.1"/>
    <property type="molecule type" value="Genomic_DNA"/>
</dbReference>
<proteinExistence type="predicted"/>
<organism evidence="1 2">
    <name type="scientific">Lacticaseibacillus paracasei</name>
    <name type="common">Lactobacillus paracasei</name>
    <dbReference type="NCBI Taxonomy" id="1597"/>
    <lineage>
        <taxon>Bacteria</taxon>
        <taxon>Bacillati</taxon>
        <taxon>Bacillota</taxon>
        <taxon>Bacilli</taxon>
        <taxon>Lactobacillales</taxon>
        <taxon>Lactobacillaceae</taxon>
        <taxon>Lacticaseibacillus</taxon>
    </lineage>
</organism>
<evidence type="ECO:0000313" key="2">
    <source>
        <dbReference type="Proteomes" id="UP000284123"/>
    </source>
</evidence>